<dbReference type="Gramene" id="LPERR07G14010.1">
    <property type="protein sequence ID" value="LPERR07G14010.1"/>
    <property type="gene ID" value="LPERR07G14010"/>
</dbReference>
<dbReference type="HOGENOM" id="CLU_2501203_0_0_1"/>
<dbReference type="EnsemblPlants" id="LPERR07G14010.1">
    <property type="protein sequence ID" value="LPERR07G14010.1"/>
    <property type="gene ID" value="LPERR07G14010"/>
</dbReference>
<reference evidence="1" key="3">
    <citation type="submission" date="2015-04" db="UniProtKB">
        <authorList>
            <consortium name="EnsemblPlants"/>
        </authorList>
    </citation>
    <scope>IDENTIFICATION</scope>
</reference>
<evidence type="ECO:0000313" key="2">
    <source>
        <dbReference type="Proteomes" id="UP000032180"/>
    </source>
</evidence>
<dbReference type="Proteomes" id="UP000032180">
    <property type="component" value="Chromosome 7"/>
</dbReference>
<proteinExistence type="predicted"/>
<reference evidence="1 2" key="1">
    <citation type="submission" date="2012-08" db="EMBL/GenBank/DDBJ databases">
        <title>Oryza genome evolution.</title>
        <authorList>
            <person name="Wing R.A."/>
        </authorList>
    </citation>
    <scope>NUCLEOTIDE SEQUENCE</scope>
</reference>
<dbReference type="AlphaFoldDB" id="A0A0D9WZK5"/>
<dbReference type="STRING" id="77586.A0A0D9WZK5"/>
<keyword evidence="2" id="KW-1185">Reference proteome</keyword>
<name>A0A0D9WZK5_9ORYZ</name>
<evidence type="ECO:0000313" key="1">
    <source>
        <dbReference type="EnsemblPlants" id="LPERR07G14010.1"/>
    </source>
</evidence>
<organism evidence="1 2">
    <name type="scientific">Leersia perrieri</name>
    <dbReference type="NCBI Taxonomy" id="77586"/>
    <lineage>
        <taxon>Eukaryota</taxon>
        <taxon>Viridiplantae</taxon>
        <taxon>Streptophyta</taxon>
        <taxon>Embryophyta</taxon>
        <taxon>Tracheophyta</taxon>
        <taxon>Spermatophyta</taxon>
        <taxon>Magnoliopsida</taxon>
        <taxon>Liliopsida</taxon>
        <taxon>Poales</taxon>
        <taxon>Poaceae</taxon>
        <taxon>BOP clade</taxon>
        <taxon>Oryzoideae</taxon>
        <taxon>Oryzeae</taxon>
        <taxon>Oryzinae</taxon>
        <taxon>Leersia</taxon>
    </lineage>
</organism>
<accession>A0A0D9WZK5</accession>
<reference evidence="2" key="2">
    <citation type="submission" date="2013-12" db="EMBL/GenBank/DDBJ databases">
        <authorList>
            <person name="Yu Y."/>
            <person name="Lee S."/>
            <person name="de Baynast K."/>
            <person name="Wissotski M."/>
            <person name="Liu L."/>
            <person name="Talag J."/>
            <person name="Goicoechea J."/>
            <person name="Angelova A."/>
            <person name="Jetty R."/>
            <person name="Kudrna D."/>
            <person name="Golser W."/>
            <person name="Rivera L."/>
            <person name="Zhang J."/>
            <person name="Wing R."/>
        </authorList>
    </citation>
    <scope>NUCLEOTIDE SEQUENCE</scope>
</reference>
<sequence>MSWTIYGVIASQFADSDCKVTVSGQSTSTVVKDYLKENMGFEHNFLGYVVLDHFGCHHIFHPIRIRDQVLELPKTRVCATKGGGHG</sequence>
<protein>
    <submittedName>
        <fullName evidence="1">Uncharacterized protein</fullName>
    </submittedName>
</protein>